<evidence type="ECO:0000313" key="11">
    <source>
        <dbReference type="EMBL" id="GGF20168.1"/>
    </source>
</evidence>
<comment type="caution">
    <text evidence="11">The sequence shown here is derived from an EMBL/GenBank/DDBJ whole genome shotgun (WGS) entry which is preliminary data.</text>
</comment>
<keyword evidence="4 9" id="KW-0808">Transferase</keyword>
<dbReference type="Pfam" id="PF00696">
    <property type="entry name" value="AA_kinase"/>
    <property type="match status" value="1"/>
</dbReference>
<sequence length="272" mass="29067">MTMSKSMQATERNHKPVLVIKLGGSMIDKISESFYKSFCELTKHYQCVVVHGGGPAITSLLEDLNIKGEFFEGLRKTTAETLEVVTMTLGGTVSAQVTSAFTKQGVPCVGLKGSDGGLLKARFINKEKLGFVGDIEEVNVSLIQQIIQQNYIPVIAPLATTAEGQMVNVNADVAAAAVASALKAEKLLFVTDVPGILNQGEVIPQTTPEEIQQLIADDVIYGGMIPKVKSAVNALSEHLHEVLIVSGEQSLVQGNVIKGTTIYQDVKEGVVK</sequence>
<dbReference type="InterPro" id="IPR001048">
    <property type="entry name" value="Asp/Glu/Uridylate_kinase"/>
</dbReference>
<evidence type="ECO:0000259" key="10">
    <source>
        <dbReference type="Pfam" id="PF00696"/>
    </source>
</evidence>
<dbReference type="Gene3D" id="3.40.1160.10">
    <property type="entry name" value="Acetylglutamate kinase-like"/>
    <property type="match status" value="1"/>
</dbReference>
<keyword evidence="12" id="KW-1185">Reference proteome</keyword>
<dbReference type="GO" id="GO:0005524">
    <property type="term" value="F:ATP binding"/>
    <property type="evidence" value="ECO:0007669"/>
    <property type="project" value="UniProtKB-UniRule"/>
</dbReference>
<evidence type="ECO:0000256" key="5">
    <source>
        <dbReference type="ARBA" id="ARBA00022741"/>
    </source>
</evidence>
<dbReference type="NCBIfam" id="TIGR00761">
    <property type="entry name" value="argB"/>
    <property type="match status" value="1"/>
</dbReference>
<dbReference type="GO" id="GO:0005737">
    <property type="term" value="C:cytoplasm"/>
    <property type="evidence" value="ECO:0007669"/>
    <property type="project" value="UniProtKB-SubCell"/>
</dbReference>
<comment type="pathway">
    <text evidence="1 9">Amino-acid biosynthesis; L-arginine biosynthesis; N(2)-acetyl-L-ornithine from L-glutamate: step 2/4.</text>
</comment>
<dbReference type="FunFam" id="3.40.1160.10:FF:000004">
    <property type="entry name" value="Acetylglutamate kinase"/>
    <property type="match status" value="1"/>
</dbReference>
<evidence type="ECO:0000256" key="1">
    <source>
        <dbReference type="ARBA" id="ARBA00004828"/>
    </source>
</evidence>
<dbReference type="RefSeq" id="WP_229735057.1">
    <property type="nucleotide sequence ID" value="NZ_BMEL01000002.1"/>
</dbReference>
<comment type="catalytic activity">
    <reaction evidence="8 9">
        <text>N-acetyl-L-glutamate + ATP = N-acetyl-L-glutamyl 5-phosphate + ADP</text>
        <dbReference type="Rhea" id="RHEA:14629"/>
        <dbReference type="ChEBI" id="CHEBI:30616"/>
        <dbReference type="ChEBI" id="CHEBI:44337"/>
        <dbReference type="ChEBI" id="CHEBI:57936"/>
        <dbReference type="ChEBI" id="CHEBI:456216"/>
        <dbReference type="EC" id="2.7.2.8"/>
    </reaction>
</comment>
<dbReference type="AlphaFoldDB" id="A0A917EVE5"/>
<dbReference type="HAMAP" id="MF_00082">
    <property type="entry name" value="ArgB"/>
    <property type="match status" value="1"/>
</dbReference>
<feature type="binding site" evidence="9">
    <location>
        <begin position="53"/>
        <end position="54"/>
    </location>
    <ligand>
        <name>substrate</name>
    </ligand>
</feature>
<dbReference type="PANTHER" id="PTHR23342">
    <property type="entry name" value="N-ACETYLGLUTAMATE SYNTHASE"/>
    <property type="match status" value="1"/>
</dbReference>
<comment type="subcellular location">
    <subcellularLocation>
        <location evidence="9">Cytoplasm</location>
    </subcellularLocation>
</comment>
<feature type="domain" description="Aspartate/glutamate/uridylate kinase" evidence="10">
    <location>
        <begin position="17"/>
        <end position="246"/>
    </location>
</feature>
<evidence type="ECO:0000256" key="7">
    <source>
        <dbReference type="ARBA" id="ARBA00022840"/>
    </source>
</evidence>
<dbReference type="GO" id="GO:0003991">
    <property type="term" value="F:acetylglutamate kinase activity"/>
    <property type="evidence" value="ECO:0007669"/>
    <property type="project" value="UniProtKB-UniRule"/>
</dbReference>
<protein>
    <recommendedName>
        <fullName evidence="9">Acetylglutamate kinase</fullName>
        <ecNumber evidence="9">2.7.2.8</ecNumber>
    </recommendedName>
    <alternativeName>
        <fullName evidence="9">N-acetyl-L-glutamate 5-phosphotransferase</fullName>
    </alternativeName>
    <alternativeName>
        <fullName evidence="9">NAG kinase</fullName>
        <shortName evidence="9">NAGK</shortName>
    </alternativeName>
</protein>
<dbReference type="EC" id="2.7.2.8" evidence="9"/>
<gene>
    <name evidence="9 11" type="primary">argB</name>
    <name evidence="11" type="ORF">GCM10010954_18660</name>
</gene>
<evidence type="ECO:0000256" key="2">
    <source>
        <dbReference type="ARBA" id="ARBA00022571"/>
    </source>
</evidence>
<dbReference type="GO" id="GO:0042450">
    <property type="term" value="P:L-arginine biosynthetic process via ornithine"/>
    <property type="evidence" value="ECO:0007669"/>
    <property type="project" value="UniProtKB-UniRule"/>
</dbReference>
<evidence type="ECO:0000256" key="3">
    <source>
        <dbReference type="ARBA" id="ARBA00022605"/>
    </source>
</evidence>
<evidence type="ECO:0000256" key="6">
    <source>
        <dbReference type="ARBA" id="ARBA00022777"/>
    </source>
</evidence>
<name>A0A917EVE5_HALAA</name>
<evidence type="ECO:0000256" key="9">
    <source>
        <dbReference type="HAMAP-Rule" id="MF_00082"/>
    </source>
</evidence>
<comment type="similarity">
    <text evidence="9">Belongs to the acetylglutamate kinase family. ArgB subfamily.</text>
</comment>
<comment type="function">
    <text evidence="9">Catalyzes the ATP-dependent phosphorylation of N-acetyl-L-glutamate.</text>
</comment>
<dbReference type="InterPro" id="IPR004662">
    <property type="entry name" value="AcgluKinase_fam"/>
</dbReference>
<evidence type="ECO:0000313" key="12">
    <source>
        <dbReference type="Proteomes" id="UP000660110"/>
    </source>
</evidence>
<keyword evidence="7 9" id="KW-0067">ATP-binding</keyword>
<dbReference type="InterPro" id="IPR037528">
    <property type="entry name" value="ArgB"/>
</dbReference>
<keyword evidence="5 9" id="KW-0547">Nucleotide-binding</keyword>
<evidence type="ECO:0000256" key="8">
    <source>
        <dbReference type="ARBA" id="ARBA00048141"/>
    </source>
</evidence>
<dbReference type="EMBL" id="BMEL01000002">
    <property type="protein sequence ID" value="GGF20168.1"/>
    <property type="molecule type" value="Genomic_DNA"/>
</dbReference>
<feature type="binding site" evidence="9">
    <location>
        <position position="168"/>
    </location>
    <ligand>
        <name>substrate</name>
    </ligand>
</feature>
<feature type="site" description="Transition state stabilizer" evidence="9">
    <location>
        <position position="227"/>
    </location>
</feature>
<feature type="binding site" evidence="9">
    <location>
        <position position="75"/>
    </location>
    <ligand>
        <name>substrate</name>
    </ligand>
</feature>
<keyword evidence="3 9" id="KW-0028">Amino-acid biosynthesis</keyword>
<dbReference type="PIRSF" id="PIRSF000728">
    <property type="entry name" value="NAGK"/>
    <property type="match status" value="1"/>
</dbReference>
<organism evidence="11 12">
    <name type="scientific">Halobacillus andaensis</name>
    <dbReference type="NCBI Taxonomy" id="1176239"/>
    <lineage>
        <taxon>Bacteria</taxon>
        <taxon>Bacillati</taxon>
        <taxon>Bacillota</taxon>
        <taxon>Bacilli</taxon>
        <taxon>Bacillales</taxon>
        <taxon>Bacillaceae</taxon>
        <taxon>Halobacillus</taxon>
    </lineage>
</organism>
<feature type="site" description="Transition state stabilizer" evidence="9">
    <location>
        <position position="21"/>
    </location>
</feature>
<accession>A0A917EVE5</accession>
<dbReference type="InterPro" id="IPR036393">
    <property type="entry name" value="AceGlu_kinase-like_sf"/>
</dbReference>
<evidence type="ECO:0000256" key="4">
    <source>
        <dbReference type="ARBA" id="ARBA00022679"/>
    </source>
</evidence>
<dbReference type="CDD" id="cd04238">
    <property type="entry name" value="AAK_NAGK-like"/>
    <property type="match status" value="1"/>
</dbReference>
<reference evidence="11" key="1">
    <citation type="journal article" date="2014" name="Int. J. Syst. Evol. Microbiol.">
        <title>Complete genome sequence of Corynebacterium casei LMG S-19264T (=DSM 44701T), isolated from a smear-ripened cheese.</title>
        <authorList>
            <consortium name="US DOE Joint Genome Institute (JGI-PGF)"/>
            <person name="Walter F."/>
            <person name="Albersmeier A."/>
            <person name="Kalinowski J."/>
            <person name="Ruckert C."/>
        </authorList>
    </citation>
    <scope>NUCLEOTIDE SEQUENCE</scope>
    <source>
        <strain evidence="11">CGMCC 1.12153</strain>
    </source>
</reference>
<dbReference type="Proteomes" id="UP000660110">
    <property type="component" value="Unassembled WGS sequence"/>
</dbReference>
<keyword evidence="6 9" id="KW-0418">Kinase</keyword>
<dbReference type="PANTHER" id="PTHR23342:SF0">
    <property type="entry name" value="N-ACETYLGLUTAMATE SYNTHASE, MITOCHONDRIAL"/>
    <property type="match status" value="1"/>
</dbReference>
<reference evidence="11" key="2">
    <citation type="submission" date="2020-09" db="EMBL/GenBank/DDBJ databases">
        <authorList>
            <person name="Sun Q."/>
            <person name="Zhou Y."/>
        </authorList>
    </citation>
    <scope>NUCLEOTIDE SEQUENCE</scope>
    <source>
        <strain evidence="11">CGMCC 1.12153</strain>
    </source>
</reference>
<keyword evidence="2 9" id="KW-0055">Arginine biosynthesis</keyword>
<proteinExistence type="inferred from homology"/>
<dbReference type="SUPFAM" id="SSF53633">
    <property type="entry name" value="Carbamate kinase-like"/>
    <property type="match status" value="1"/>
</dbReference>
<keyword evidence="9" id="KW-0963">Cytoplasm</keyword>